<evidence type="ECO:0000256" key="5">
    <source>
        <dbReference type="ARBA" id="ARBA00023002"/>
    </source>
</evidence>
<dbReference type="PANTHER" id="PTHR22966">
    <property type="entry name" value="2-AMINOETHANETHIOL DIOXYGENASE"/>
    <property type="match status" value="1"/>
</dbReference>
<dbReference type="CDD" id="cd20289">
    <property type="entry name" value="cupin_ADO"/>
    <property type="match status" value="1"/>
</dbReference>
<feature type="region of interest" description="Disordered" evidence="8">
    <location>
        <begin position="1"/>
        <end position="29"/>
    </location>
</feature>
<proteinExistence type="inferred from homology"/>
<keyword evidence="4" id="KW-0479">Metal-binding</keyword>
<evidence type="ECO:0000256" key="2">
    <source>
        <dbReference type="ARBA" id="ARBA00006622"/>
    </source>
</evidence>
<dbReference type="Gene3D" id="2.60.120.10">
    <property type="entry name" value="Jelly Rolls"/>
    <property type="match status" value="1"/>
</dbReference>
<gene>
    <name evidence="9" type="ORF">CEURO_LOCUS8582</name>
</gene>
<evidence type="ECO:0000313" key="10">
    <source>
        <dbReference type="Proteomes" id="UP001152484"/>
    </source>
</evidence>
<evidence type="ECO:0000256" key="4">
    <source>
        <dbReference type="ARBA" id="ARBA00022723"/>
    </source>
</evidence>
<keyword evidence="10" id="KW-1185">Reference proteome</keyword>
<dbReference type="PANTHER" id="PTHR22966:SF1">
    <property type="entry name" value="PLANT CYSTEINE OXIDASE 1"/>
    <property type="match status" value="1"/>
</dbReference>
<dbReference type="InterPro" id="IPR014710">
    <property type="entry name" value="RmlC-like_jellyroll"/>
</dbReference>
<evidence type="ECO:0000313" key="9">
    <source>
        <dbReference type="EMBL" id="CAH9083446.1"/>
    </source>
</evidence>
<keyword evidence="5" id="KW-0560">Oxidoreductase</keyword>
<dbReference type="GO" id="GO:0017172">
    <property type="term" value="F:cysteine dioxygenase activity"/>
    <property type="evidence" value="ECO:0007669"/>
    <property type="project" value="UniProtKB-EC"/>
</dbReference>
<dbReference type="Proteomes" id="UP001152484">
    <property type="component" value="Unassembled WGS sequence"/>
</dbReference>
<sequence>MGTVKTGSDRKGKNGVARKQRKGQQRVGPAAVQNLYDTCNEVFADCSPDIVPSPENVERVKAILDEMSGVDTGLSPSMPYFKPTGSDRPPRITYMGIHECDKFSIGIFCLPPSGVIPLHNHPGMTVFSKILFGEMHIQSYDWADGSLADSTLQSNGCGVRLAKRKVNSELRGPCKSSILYPDDCNMHCFRALTACAVLDVLVPPYNDLQGRHCQYYLDYPFPNFSVEGEGASVPKVGEEESFVWLKERAMPEDLTIVGTLYKGPKLAK</sequence>
<dbReference type="AlphaFoldDB" id="A0A9P0YZR4"/>
<comment type="catalytic activity">
    <reaction evidence="7">
        <text>L-cysteine + O2 = 3-sulfino-L-alanine + H(+)</text>
        <dbReference type="Rhea" id="RHEA:20441"/>
        <dbReference type="ChEBI" id="CHEBI:15378"/>
        <dbReference type="ChEBI" id="CHEBI:15379"/>
        <dbReference type="ChEBI" id="CHEBI:35235"/>
        <dbReference type="ChEBI" id="CHEBI:61085"/>
        <dbReference type="EC" id="1.13.11.20"/>
    </reaction>
    <physiologicalReaction direction="left-to-right" evidence="7">
        <dbReference type="Rhea" id="RHEA:20442"/>
    </physiologicalReaction>
</comment>
<keyword evidence="6" id="KW-0408">Iron</keyword>
<dbReference type="InterPro" id="IPR012864">
    <property type="entry name" value="PCO/ADO"/>
</dbReference>
<evidence type="ECO:0000256" key="6">
    <source>
        <dbReference type="ARBA" id="ARBA00023004"/>
    </source>
</evidence>
<name>A0A9P0YZR4_CUSEU</name>
<dbReference type="EC" id="1.13.11.20" evidence="3"/>
<accession>A0A9P0YZR4</accession>
<organism evidence="9 10">
    <name type="scientific">Cuscuta europaea</name>
    <name type="common">European dodder</name>
    <dbReference type="NCBI Taxonomy" id="41803"/>
    <lineage>
        <taxon>Eukaryota</taxon>
        <taxon>Viridiplantae</taxon>
        <taxon>Streptophyta</taxon>
        <taxon>Embryophyta</taxon>
        <taxon>Tracheophyta</taxon>
        <taxon>Spermatophyta</taxon>
        <taxon>Magnoliopsida</taxon>
        <taxon>eudicotyledons</taxon>
        <taxon>Gunneridae</taxon>
        <taxon>Pentapetalae</taxon>
        <taxon>asterids</taxon>
        <taxon>lamiids</taxon>
        <taxon>Solanales</taxon>
        <taxon>Convolvulaceae</taxon>
        <taxon>Cuscuteae</taxon>
        <taxon>Cuscuta</taxon>
        <taxon>Cuscuta subgen. Cuscuta</taxon>
    </lineage>
</organism>
<evidence type="ECO:0000256" key="8">
    <source>
        <dbReference type="SAM" id="MobiDB-lite"/>
    </source>
</evidence>
<comment type="similarity">
    <text evidence="2">Belongs to the cysteine dioxygenase family.</text>
</comment>
<dbReference type="SUPFAM" id="SSF51182">
    <property type="entry name" value="RmlC-like cupins"/>
    <property type="match status" value="1"/>
</dbReference>
<evidence type="ECO:0000256" key="3">
    <source>
        <dbReference type="ARBA" id="ARBA00013133"/>
    </source>
</evidence>
<dbReference type="Pfam" id="PF07847">
    <property type="entry name" value="PCO_ADO"/>
    <property type="match status" value="1"/>
</dbReference>
<reference evidence="9" key="1">
    <citation type="submission" date="2022-07" db="EMBL/GenBank/DDBJ databases">
        <authorList>
            <person name="Macas J."/>
            <person name="Novak P."/>
            <person name="Neumann P."/>
        </authorList>
    </citation>
    <scope>NUCLEOTIDE SEQUENCE</scope>
</reference>
<comment type="cofactor">
    <cofactor evidence="1">
        <name>Fe(2+)</name>
        <dbReference type="ChEBI" id="CHEBI:29033"/>
    </cofactor>
</comment>
<comment type="caution">
    <text evidence="9">The sequence shown here is derived from an EMBL/GenBank/DDBJ whole genome shotgun (WGS) entry which is preliminary data.</text>
</comment>
<evidence type="ECO:0000256" key="7">
    <source>
        <dbReference type="ARBA" id="ARBA00024284"/>
    </source>
</evidence>
<dbReference type="GO" id="GO:0046872">
    <property type="term" value="F:metal ion binding"/>
    <property type="evidence" value="ECO:0007669"/>
    <property type="project" value="UniProtKB-KW"/>
</dbReference>
<evidence type="ECO:0000256" key="1">
    <source>
        <dbReference type="ARBA" id="ARBA00001954"/>
    </source>
</evidence>
<dbReference type="InterPro" id="IPR011051">
    <property type="entry name" value="RmlC_Cupin_sf"/>
</dbReference>
<dbReference type="OrthoDB" id="271433at2759"/>
<protein>
    <recommendedName>
        <fullName evidence="3">cysteine dioxygenase</fullName>
        <ecNumber evidence="3">1.13.11.20</ecNumber>
    </recommendedName>
</protein>
<dbReference type="EMBL" id="CAMAPE010000017">
    <property type="protein sequence ID" value="CAH9083446.1"/>
    <property type="molecule type" value="Genomic_DNA"/>
</dbReference>
<dbReference type="GO" id="GO:0070483">
    <property type="term" value="P:detection of hypoxia"/>
    <property type="evidence" value="ECO:0007669"/>
    <property type="project" value="UniProtKB-ARBA"/>
</dbReference>